<name>A0A453K1N2_AEGTS</name>
<dbReference type="Gramene" id="AET5Gv20259400.15">
    <property type="protein sequence ID" value="AET5Gv20259400.15"/>
    <property type="gene ID" value="AET5Gv20259400"/>
</dbReference>
<dbReference type="PANTHER" id="PTHR31354">
    <property type="entry name" value="OS01G0793500 PROTEIN"/>
    <property type="match status" value="1"/>
</dbReference>
<evidence type="ECO:0000313" key="2">
    <source>
        <dbReference type="EnsemblPlants" id="AET5Gv20259400.21"/>
    </source>
</evidence>
<reference evidence="2" key="4">
    <citation type="submission" date="2019-03" db="UniProtKB">
        <authorList>
            <consortium name="EnsemblPlants"/>
        </authorList>
    </citation>
    <scope>IDENTIFICATION</scope>
</reference>
<dbReference type="EnsemblPlants" id="AET5Gv20259400.21">
    <property type="protein sequence ID" value="AET5Gv20259400.21"/>
    <property type="gene ID" value="AET5Gv20259400"/>
</dbReference>
<evidence type="ECO:0000256" key="1">
    <source>
        <dbReference type="SAM" id="Phobius"/>
    </source>
</evidence>
<dbReference type="PANTHER" id="PTHR31354:SF7">
    <property type="entry name" value="OS09G0392000 PROTEIN"/>
    <property type="match status" value="1"/>
</dbReference>
<feature type="transmembrane region" description="Helical" evidence="1">
    <location>
        <begin position="17"/>
        <end position="40"/>
    </location>
</feature>
<protein>
    <submittedName>
        <fullName evidence="2">Uncharacterized protein</fullName>
    </submittedName>
</protein>
<dbReference type="AlphaFoldDB" id="A0A453K1N2"/>
<reference evidence="3" key="2">
    <citation type="journal article" date="2017" name="Nat. Plants">
        <title>The Aegilops tauschii genome reveals multiple impacts of transposons.</title>
        <authorList>
            <person name="Zhao G."/>
            <person name="Zou C."/>
            <person name="Li K."/>
            <person name="Wang K."/>
            <person name="Li T."/>
            <person name="Gao L."/>
            <person name="Zhang X."/>
            <person name="Wang H."/>
            <person name="Yang Z."/>
            <person name="Liu X."/>
            <person name="Jiang W."/>
            <person name="Mao L."/>
            <person name="Kong X."/>
            <person name="Jiao Y."/>
            <person name="Jia J."/>
        </authorList>
    </citation>
    <scope>NUCLEOTIDE SEQUENCE [LARGE SCALE GENOMIC DNA]</scope>
    <source>
        <strain evidence="3">cv. AL8/78</strain>
    </source>
</reference>
<evidence type="ECO:0000313" key="3">
    <source>
        <dbReference type="Proteomes" id="UP000015105"/>
    </source>
</evidence>
<sequence length="83" mass="9495">MGTKNILLENQVKQHPIFFFLMLYGMLGTLLSFSDVLPLFSNIDWDQNSYLSFVQKHMGAAFEKCSQLSVANIEKAIYNPVTF</sequence>
<accession>A0A453K1N2</accession>
<dbReference type="Gramene" id="AET5Gv20259400.21">
    <property type="protein sequence ID" value="AET5Gv20259400.21"/>
    <property type="gene ID" value="AET5Gv20259400"/>
</dbReference>
<keyword evidence="1" id="KW-1133">Transmembrane helix</keyword>
<dbReference type="Proteomes" id="UP000015105">
    <property type="component" value="Chromosome 5D"/>
</dbReference>
<reference evidence="2" key="3">
    <citation type="journal article" date="2017" name="Nature">
        <title>Genome sequence of the progenitor of the wheat D genome Aegilops tauschii.</title>
        <authorList>
            <person name="Luo M.C."/>
            <person name="Gu Y.Q."/>
            <person name="Puiu D."/>
            <person name="Wang H."/>
            <person name="Twardziok S.O."/>
            <person name="Deal K.R."/>
            <person name="Huo N."/>
            <person name="Zhu T."/>
            <person name="Wang L."/>
            <person name="Wang Y."/>
            <person name="McGuire P.E."/>
            <person name="Liu S."/>
            <person name="Long H."/>
            <person name="Ramasamy R.K."/>
            <person name="Rodriguez J.C."/>
            <person name="Van S.L."/>
            <person name="Yuan L."/>
            <person name="Wang Z."/>
            <person name="Xia Z."/>
            <person name="Xiao L."/>
            <person name="Anderson O.D."/>
            <person name="Ouyang S."/>
            <person name="Liang Y."/>
            <person name="Zimin A.V."/>
            <person name="Pertea G."/>
            <person name="Qi P."/>
            <person name="Bennetzen J.L."/>
            <person name="Dai X."/>
            <person name="Dawson M.W."/>
            <person name="Muller H.G."/>
            <person name="Kugler K."/>
            <person name="Rivarola-Duarte L."/>
            <person name="Spannagl M."/>
            <person name="Mayer K.F.X."/>
            <person name="Lu F.H."/>
            <person name="Bevan M.W."/>
            <person name="Leroy P."/>
            <person name="Li P."/>
            <person name="You F.M."/>
            <person name="Sun Q."/>
            <person name="Liu Z."/>
            <person name="Lyons E."/>
            <person name="Wicker T."/>
            <person name="Salzberg S.L."/>
            <person name="Devos K.M."/>
            <person name="Dvorak J."/>
        </authorList>
    </citation>
    <scope>NUCLEOTIDE SEQUENCE [LARGE SCALE GENOMIC DNA]</scope>
    <source>
        <strain evidence="2">cv. AL8/78</strain>
    </source>
</reference>
<reference evidence="2" key="5">
    <citation type="journal article" date="2021" name="G3 (Bethesda)">
        <title>Aegilops tauschii genome assembly Aet v5.0 features greater sequence contiguity and improved annotation.</title>
        <authorList>
            <person name="Wang L."/>
            <person name="Zhu T."/>
            <person name="Rodriguez J.C."/>
            <person name="Deal K.R."/>
            <person name="Dubcovsky J."/>
            <person name="McGuire P.E."/>
            <person name="Lux T."/>
            <person name="Spannagl M."/>
            <person name="Mayer K.F.X."/>
            <person name="Baldrich P."/>
            <person name="Meyers B.C."/>
            <person name="Huo N."/>
            <person name="Gu Y.Q."/>
            <person name="Zhou H."/>
            <person name="Devos K.M."/>
            <person name="Bennetzen J.L."/>
            <person name="Unver T."/>
            <person name="Budak H."/>
            <person name="Gulick P.J."/>
            <person name="Galiba G."/>
            <person name="Kalapos B."/>
            <person name="Nelson D.R."/>
            <person name="Li P."/>
            <person name="You F.M."/>
            <person name="Luo M.C."/>
            <person name="Dvorak J."/>
        </authorList>
    </citation>
    <scope>NUCLEOTIDE SEQUENCE [LARGE SCALE GENOMIC DNA]</scope>
    <source>
        <strain evidence="2">cv. AL8/78</strain>
    </source>
</reference>
<reference evidence="3" key="1">
    <citation type="journal article" date="2014" name="Science">
        <title>Ancient hybridizations among the ancestral genomes of bread wheat.</title>
        <authorList>
            <consortium name="International Wheat Genome Sequencing Consortium,"/>
            <person name="Marcussen T."/>
            <person name="Sandve S.R."/>
            <person name="Heier L."/>
            <person name="Spannagl M."/>
            <person name="Pfeifer M."/>
            <person name="Jakobsen K.S."/>
            <person name="Wulff B.B."/>
            <person name="Steuernagel B."/>
            <person name="Mayer K.F."/>
            <person name="Olsen O.A."/>
        </authorList>
    </citation>
    <scope>NUCLEOTIDE SEQUENCE [LARGE SCALE GENOMIC DNA]</scope>
    <source>
        <strain evidence="3">cv. AL8/78</strain>
    </source>
</reference>
<dbReference type="EnsemblPlants" id="AET5Gv20259400.15">
    <property type="protein sequence ID" value="AET5Gv20259400.15"/>
    <property type="gene ID" value="AET5Gv20259400"/>
</dbReference>
<keyword evidence="1" id="KW-0472">Membrane</keyword>
<keyword evidence="1" id="KW-0812">Transmembrane</keyword>
<proteinExistence type="predicted"/>
<organism evidence="2 3">
    <name type="scientific">Aegilops tauschii subsp. strangulata</name>
    <name type="common">Goatgrass</name>
    <dbReference type="NCBI Taxonomy" id="200361"/>
    <lineage>
        <taxon>Eukaryota</taxon>
        <taxon>Viridiplantae</taxon>
        <taxon>Streptophyta</taxon>
        <taxon>Embryophyta</taxon>
        <taxon>Tracheophyta</taxon>
        <taxon>Spermatophyta</taxon>
        <taxon>Magnoliopsida</taxon>
        <taxon>Liliopsida</taxon>
        <taxon>Poales</taxon>
        <taxon>Poaceae</taxon>
        <taxon>BOP clade</taxon>
        <taxon>Pooideae</taxon>
        <taxon>Triticodae</taxon>
        <taxon>Triticeae</taxon>
        <taxon>Triticinae</taxon>
        <taxon>Aegilops</taxon>
    </lineage>
</organism>
<keyword evidence="3" id="KW-1185">Reference proteome</keyword>